<evidence type="ECO:0000313" key="1">
    <source>
        <dbReference type="EMBL" id="KAJ8670015.1"/>
    </source>
</evidence>
<protein>
    <submittedName>
        <fullName evidence="1">Uncharacterized protein</fullName>
    </submittedName>
</protein>
<accession>A0ACC2NFP5</accession>
<evidence type="ECO:0000313" key="2">
    <source>
        <dbReference type="Proteomes" id="UP001239111"/>
    </source>
</evidence>
<dbReference type="Proteomes" id="UP001239111">
    <property type="component" value="Chromosome 3"/>
</dbReference>
<proteinExistence type="predicted"/>
<comment type="caution">
    <text evidence="1">The sequence shown here is derived from an EMBL/GenBank/DDBJ whole genome shotgun (WGS) entry which is preliminary data.</text>
</comment>
<name>A0ACC2NFP5_9HYME</name>
<organism evidence="1 2">
    <name type="scientific">Eretmocerus hayati</name>
    <dbReference type="NCBI Taxonomy" id="131215"/>
    <lineage>
        <taxon>Eukaryota</taxon>
        <taxon>Metazoa</taxon>
        <taxon>Ecdysozoa</taxon>
        <taxon>Arthropoda</taxon>
        <taxon>Hexapoda</taxon>
        <taxon>Insecta</taxon>
        <taxon>Pterygota</taxon>
        <taxon>Neoptera</taxon>
        <taxon>Endopterygota</taxon>
        <taxon>Hymenoptera</taxon>
        <taxon>Apocrita</taxon>
        <taxon>Proctotrupomorpha</taxon>
        <taxon>Chalcidoidea</taxon>
        <taxon>Aphelinidae</taxon>
        <taxon>Aphelininae</taxon>
        <taxon>Eretmocerus</taxon>
    </lineage>
</organism>
<keyword evidence="2" id="KW-1185">Reference proteome</keyword>
<reference evidence="1" key="1">
    <citation type="submission" date="2023-04" db="EMBL/GenBank/DDBJ databases">
        <title>A chromosome-level genome assembly of the parasitoid wasp Eretmocerus hayati.</title>
        <authorList>
            <person name="Zhong Y."/>
            <person name="Liu S."/>
            <person name="Liu Y."/>
        </authorList>
    </citation>
    <scope>NUCLEOTIDE SEQUENCE</scope>
    <source>
        <strain evidence="1">ZJU_SS_LIU_2023</strain>
    </source>
</reference>
<gene>
    <name evidence="1" type="ORF">QAD02_001274</name>
</gene>
<dbReference type="EMBL" id="CM056743">
    <property type="protein sequence ID" value="KAJ8670015.1"/>
    <property type="molecule type" value="Genomic_DNA"/>
</dbReference>
<sequence length="267" mass="31025">MPTDLTEEEIDDHTETAIGILVGLGMLTETFDKSHDFRNMGKLMNDPIAISIGALFMKLSIMTQDKSLHLKLIDPSDFDRFSREQDENQVGCSSLNLSTLLSTNGCIPNVSYIYTRDFLCTWHSLQPIKKGDRLIHFDADATIFNYQPKPRRLLELHKSYNSSCDCRACAENWSAEDLRKGLVESVVHPDHYMTVGMIGELNYFLAERQSKSATYMNPDMKTMDRVKDLLLRAWQRFALPSTIITRAMRIYWESLRYFYWQSRYDFK</sequence>